<sequence>MSPGTLGPTSVNQRINRQRGKLYRPPSDRIPEHPLLLRMTKDEGVLRPSLQTRLIAIRA</sequence>
<dbReference type="Proteomes" id="UP000007886">
    <property type="component" value="Chromosome"/>
</dbReference>
<protein>
    <submittedName>
        <fullName evidence="2">Uncharacterized protein</fullName>
    </submittedName>
</protein>
<evidence type="ECO:0000256" key="1">
    <source>
        <dbReference type="SAM" id="MobiDB-lite"/>
    </source>
</evidence>
<accession>A0AAI8M916</accession>
<organism evidence="2 3">
    <name type="scientific">Bradyrhizobium cosmicum</name>
    <dbReference type="NCBI Taxonomy" id="1404864"/>
    <lineage>
        <taxon>Bacteria</taxon>
        <taxon>Pseudomonadati</taxon>
        <taxon>Pseudomonadota</taxon>
        <taxon>Alphaproteobacteria</taxon>
        <taxon>Hyphomicrobiales</taxon>
        <taxon>Nitrobacteraceae</taxon>
        <taxon>Bradyrhizobium</taxon>
    </lineage>
</organism>
<gene>
    <name evidence="2" type="ORF">S23_25050</name>
</gene>
<feature type="region of interest" description="Disordered" evidence="1">
    <location>
        <begin position="1"/>
        <end position="29"/>
    </location>
</feature>
<dbReference type="AlphaFoldDB" id="A0AAI8M916"/>
<keyword evidence="3" id="KW-1185">Reference proteome</keyword>
<evidence type="ECO:0000313" key="3">
    <source>
        <dbReference type="Proteomes" id="UP000007886"/>
    </source>
</evidence>
<dbReference type="KEGG" id="brs:S23_25050"/>
<reference evidence="2 3" key="1">
    <citation type="journal article" date="2012" name="Microbes Environ.">
        <title>Complete genome sequence of Bradyrhizobium sp. S23321: insights into symbiosis evolution in soil oligotrophs.</title>
        <authorList>
            <person name="Okubo T."/>
            <person name="Tsukui T."/>
            <person name="Maita H."/>
            <person name="Okamoto S."/>
            <person name="Oshima K."/>
            <person name="Fujisawa T."/>
            <person name="Saito A."/>
            <person name="Futamata H."/>
            <person name="Hattori R."/>
            <person name="Shimomura Y."/>
            <person name="Haruta S."/>
            <person name="Morimoto S."/>
            <person name="Wang Y."/>
            <person name="Sakai Y."/>
            <person name="Hattori M."/>
            <person name="Aizawa S."/>
            <person name="Nagashima K.V.P."/>
            <person name="Masuda S."/>
            <person name="Hattori T."/>
            <person name="Yamashita A."/>
            <person name="Bao Z."/>
            <person name="Hayatsu M."/>
            <person name="Kajiya-Kanegae H."/>
            <person name="Yoshinaga I."/>
            <person name="Sakamoto K."/>
            <person name="Toyota K."/>
            <person name="Nakao M."/>
            <person name="Kohara M."/>
            <person name="Anda M."/>
            <person name="Niwa R."/>
            <person name="Jung-Hwan P."/>
            <person name="Sameshima-Saito R."/>
            <person name="Tokuda S."/>
            <person name="Yamamoto S."/>
            <person name="Yamamoto S."/>
            <person name="Yokoyama T."/>
            <person name="Akutsu T."/>
            <person name="Nakamura Y."/>
            <person name="Nakahira-Yanaka Y."/>
            <person name="Takada Hoshino Y."/>
            <person name="Hirakawa H."/>
            <person name="Mitsui H."/>
            <person name="Terasawa K."/>
            <person name="Itakura M."/>
            <person name="Sato S."/>
            <person name="Ikeda-Ohtsubo W."/>
            <person name="Sakakura N."/>
            <person name="Kaminuma E."/>
            <person name="Minamisawa K."/>
        </authorList>
    </citation>
    <scope>NUCLEOTIDE SEQUENCE [LARGE SCALE GENOMIC DNA]</scope>
    <source>
        <strain evidence="2 3">S23321</strain>
    </source>
</reference>
<dbReference type="EMBL" id="AP012279">
    <property type="protein sequence ID" value="BAL75718.1"/>
    <property type="molecule type" value="Genomic_DNA"/>
</dbReference>
<name>A0AAI8M916_9BRAD</name>
<evidence type="ECO:0000313" key="2">
    <source>
        <dbReference type="EMBL" id="BAL75718.1"/>
    </source>
</evidence>
<proteinExistence type="predicted"/>